<dbReference type="Gene3D" id="3.30.160.60">
    <property type="entry name" value="Classic Zinc Finger"/>
    <property type="match status" value="4"/>
</dbReference>
<dbReference type="Pfam" id="PF00096">
    <property type="entry name" value="zf-C2H2"/>
    <property type="match status" value="3"/>
</dbReference>
<keyword evidence="5" id="KW-0862">Zinc</keyword>
<feature type="compositionally biased region" description="Polar residues" evidence="8">
    <location>
        <begin position="453"/>
        <end position="471"/>
    </location>
</feature>
<feature type="compositionally biased region" description="Basic residues" evidence="8">
    <location>
        <begin position="203"/>
        <end position="222"/>
    </location>
</feature>
<evidence type="ECO:0000256" key="7">
    <source>
        <dbReference type="PROSITE-ProRule" id="PRU00042"/>
    </source>
</evidence>
<evidence type="ECO:0000256" key="1">
    <source>
        <dbReference type="ARBA" id="ARBA00004123"/>
    </source>
</evidence>
<dbReference type="OrthoDB" id="10004641at2759"/>
<accession>A0A226DKM0</accession>
<evidence type="ECO:0000256" key="2">
    <source>
        <dbReference type="ARBA" id="ARBA00022723"/>
    </source>
</evidence>
<sequence length="775" mass="87374">MRCCVICSHKFRQPPPLGLLDGQLCSLYFIKCLFPQNLLSSEQILSIISSGQNPSEVIQFCKKCQVQVLECKTICEQIAALQEQYSALKGKIKDQILLTNLEVGLGKGRSRKGTIDVYTEIRKRLRGDEEKTDDAIADLTLQHNSPPFLPPYFIDSIDVDESREMEDIELFPDFIPDNAEETVIKGTDLHTSSLPDEQPSLIKRGRTRKKKTRQQPVKKKNVKNIDTRSSSESELETKLKDEVDIDFVIKEEPVSSSDEYEQDIKHVDHEPEDRKSKPRPQPRVRKKRICPPRIIDGAVVKRPIGRPRVPESEKKPKSYYYKKKPRKEFNCPLCSAPWKSVKLLINHLKIDHDKKERIPKFKCDVGPCSKMRKAYFKEEWLRYHQKNVHMKGSVPPTTIKVELAKPEPVEVVVNGAVMMTSDDGPQPAPTNCTEQATPTNVTEQAAPIISTEQPAPISSTEQPAPISSTEQPAPISSIEQPAPISSTEQLAPISSTEQPVQINFTEQPAPIIVTELSEQKHVVQALAPTGATESTPSSPTPADLMVMSALEKRTCPACYRILVTPNHMQEHYRHVHNINPVNPFMCHICPKAYKRKSSLDQHIKDHDVVEPLPAFACESCPRRFRRKVDLEMHSRIHTGDAKLFCSICSMGFRQHFSFKRHNILRHGSSGKSHVCKLCGKSFKMADGLRQHLETRSHGGGGSSWLKVKEKKAKMLAKINDGLPDDGEDDILINTIVEKEEEDESQNEAVVEVVPGSSSSMWVGQWAAGWYQPNQQ</sequence>
<reference evidence="10 11" key="1">
    <citation type="submission" date="2015-12" db="EMBL/GenBank/DDBJ databases">
        <title>The genome of Folsomia candida.</title>
        <authorList>
            <person name="Faddeeva A."/>
            <person name="Derks M.F."/>
            <person name="Anvar Y."/>
            <person name="Smit S."/>
            <person name="Van Straalen N."/>
            <person name="Roelofs D."/>
        </authorList>
    </citation>
    <scope>NUCLEOTIDE SEQUENCE [LARGE SCALE GENOMIC DNA]</scope>
    <source>
        <strain evidence="10 11">VU population</strain>
        <tissue evidence="10">Whole body</tissue>
    </source>
</reference>
<feature type="domain" description="C2H2-type" evidence="9">
    <location>
        <begin position="584"/>
        <end position="611"/>
    </location>
</feature>
<dbReference type="InterPro" id="IPR013087">
    <property type="entry name" value="Znf_C2H2_type"/>
</dbReference>
<feature type="domain" description="C2H2-type" evidence="9">
    <location>
        <begin position="615"/>
        <end position="642"/>
    </location>
</feature>
<dbReference type="GO" id="GO:0005634">
    <property type="term" value="C:nucleus"/>
    <property type="evidence" value="ECO:0007669"/>
    <property type="project" value="UniProtKB-SubCell"/>
</dbReference>
<feature type="region of interest" description="Disordered" evidence="8">
    <location>
        <begin position="186"/>
        <end position="237"/>
    </location>
</feature>
<evidence type="ECO:0000256" key="6">
    <source>
        <dbReference type="ARBA" id="ARBA00023242"/>
    </source>
</evidence>
<dbReference type="PROSITE" id="PS00028">
    <property type="entry name" value="ZINC_FINGER_C2H2_1"/>
    <property type="match status" value="4"/>
</dbReference>
<dbReference type="InterPro" id="IPR050888">
    <property type="entry name" value="ZnF_C2H2-type_TF"/>
</dbReference>
<organism evidence="10 11">
    <name type="scientific">Folsomia candida</name>
    <name type="common">Springtail</name>
    <dbReference type="NCBI Taxonomy" id="158441"/>
    <lineage>
        <taxon>Eukaryota</taxon>
        <taxon>Metazoa</taxon>
        <taxon>Ecdysozoa</taxon>
        <taxon>Arthropoda</taxon>
        <taxon>Hexapoda</taxon>
        <taxon>Collembola</taxon>
        <taxon>Entomobryomorpha</taxon>
        <taxon>Isotomoidea</taxon>
        <taxon>Isotomidae</taxon>
        <taxon>Proisotominae</taxon>
        <taxon>Folsomia</taxon>
    </lineage>
</organism>
<feature type="domain" description="C2H2-type" evidence="9">
    <location>
        <begin position="673"/>
        <end position="702"/>
    </location>
</feature>
<evidence type="ECO:0000313" key="10">
    <source>
        <dbReference type="EMBL" id="OXA44746.1"/>
    </source>
</evidence>
<feature type="region of interest" description="Disordered" evidence="8">
    <location>
        <begin position="254"/>
        <end position="290"/>
    </location>
</feature>
<keyword evidence="11" id="KW-1185">Reference proteome</keyword>
<keyword evidence="2" id="KW-0479">Metal-binding</keyword>
<dbReference type="SUPFAM" id="SSF57667">
    <property type="entry name" value="beta-beta-alpha zinc fingers"/>
    <property type="match status" value="2"/>
</dbReference>
<comment type="subcellular location">
    <subcellularLocation>
        <location evidence="1">Nucleus</location>
    </subcellularLocation>
</comment>
<dbReference type="InterPro" id="IPR036236">
    <property type="entry name" value="Znf_C2H2_sf"/>
</dbReference>
<dbReference type="SMART" id="SM00355">
    <property type="entry name" value="ZnF_C2H2"/>
    <property type="match status" value="7"/>
</dbReference>
<keyword evidence="4 7" id="KW-0863">Zinc-finger</keyword>
<feature type="region of interest" description="Disordered" evidence="8">
    <location>
        <begin position="453"/>
        <end position="479"/>
    </location>
</feature>
<feature type="compositionally biased region" description="Basic and acidic residues" evidence="8">
    <location>
        <begin position="262"/>
        <end position="275"/>
    </location>
</feature>
<dbReference type="EMBL" id="LNIX01000019">
    <property type="protein sequence ID" value="OXA44746.1"/>
    <property type="molecule type" value="Genomic_DNA"/>
</dbReference>
<proteinExistence type="predicted"/>
<evidence type="ECO:0000259" key="9">
    <source>
        <dbReference type="PROSITE" id="PS50157"/>
    </source>
</evidence>
<dbReference type="GO" id="GO:0008270">
    <property type="term" value="F:zinc ion binding"/>
    <property type="evidence" value="ECO:0007669"/>
    <property type="project" value="UniProtKB-KW"/>
</dbReference>
<evidence type="ECO:0000256" key="8">
    <source>
        <dbReference type="SAM" id="MobiDB-lite"/>
    </source>
</evidence>
<keyword evidence="3" id="KW-0677">Repeat</keyword>
<dbReference type="PROSITE" id="PS50157">
    <property type="entry name" value="ZINC_FINGER_C2H2_2"/>
    <property type="match status" value="3"/>
</dbReference>
<name>A0A226DKM0_FOLCA</name>
<feature type="compositionally biased region" description="Basic residues" evidence="8">
    <location>
        <begin position="276"/>
        <end position="290"/>
    </location>
</feature>
<feature type="compositionally biased region" description="Basic and acidic residues" evidence="8">
    <location>
        <begin position="223"/>
        <end position="237"/>
    </location>
</feature>
<evidence type="ECO:0000313" key="11">
    <source>
        <dbReference type="Proteomes" id="UP000198287"/>
    </source>
</evidence>
<evidence type="ECO:0000256" key="3">
    <source>
        <dbReference type="ARBA" id="ARBA00022737"/>
    </source>
</evidence>
<comment type="caution">
    <text evidence="10">The sequence shown here is derived from an EMBL/GenBank/DDBJ whole genome shotgun (WGS) entry which is preliminary data.</text>
</comment>
<dbReference type="AlphaFoldDB" id="A0A226DKM0"/>
<evidence type="ECO:0000256" key="5">
    <source>
        <dbReference type="ARBA" id="ARBA00022833"/>
    </source>
</evidence>
<keyword evidence="6" id="KW-0539">Nucleus</keyword>
<evidence type="ECO:0000256" key="4">
    <source>
        <dbReference type="ARBA" id="ARBA00022771"/>
    </source>
</evidence>
<dbReference type="PANTHER" id="PTHR24406">
    <property type="entry name" value="TRANSCRIPTIONAL REPRESSOR CTCFL-RELATED"/>
    <property type="match status" value="1"/>
</dbReference>
<gene>
    <name evidence="10" type="ORF">Fcan01_20520</name>
</gene>
<dbReference type="Proteomes" id="UP000198287">
    <property type="component" value="Unassembled WGS sequence"/>
</dbReference>
<protein>
    <submittedName>
        <fullName evidence="10">Zinc finger protein 90</fullName>
    </submittedName>
</protein>